<evidence type="ECO:0000313" key="3">
    <source>
        <dbReference type="EMBL" id="OGG08199.1"/>
    </source>
</evidence>
<name>A0A1F5Z6X8_9BACT</name>
<feature type="transmembrane region" description="Helical" evidence="2">
    <location>
        <begin position="170"/>
        <end position="188"/>
    </location>
</feature>
<comment type="caution">
    <text evidence="3">The sequence shown here is derived from an EMBL/GenBank/DDBJ whole genome shotgun (WGS) entry which is preliminary data.</text>
</comment>
<feature type="transmembrane region" description="Helical" evidence="2">
    <location>
        <begin position="241"/>
        <end position="260"/>
    </location>
</feature>
<feature type="transmembrane region" description="Helical" evidence="2">
    <location>
        <begin position="388"/>
        <end position="405"/>
    </location>
</feature>
<dbReference type="AlphaFoldDB" id="A0A1F5Z6X8"/>
<evidence type="ECO:0000256" key="1">
    <source>
        <dbReference type="SAM" id="MobiDB-lite"/>
    </source>
</evidence>
<keyword evidence="2" id="KW-0812">Transmembrane</keyword>
<dbReference type="EMBL" id="MFJF01000005">
    <property type="protein sequence ID" value="OGG08199.1"/>
    <property type="molecule type" value="Genomic_DNA"/>
</dbReference>
<dbReference type="Proteomes" id="UP000177354">
    <property type="component" value="Unassembled WGS sequence"/>
</dbReference>
<feature type="transmembrane region" description="Helical" evidence="2">
    <location>
        <begin position="142"/>
        <end position="163"/>
    </location>
</feature>
<keyword evidence="2" id="KW-1133">Transmembrane helix</keyword>
<feature type="transmembrane region" description="Helical" evidence="2">
    <location>
        <begin position="358"/>
        <end position="376"/>
    </location>
</feature>
<protein>
    <recommendedName>
        <fullName evidence="5">Glycosyltransferase RgtA/B/C/D-like domain-containing protein</fullName>
    </recommendedName>
</protein>
<evidence type="ECO:0000313" key="4">
    <source>
        <dbReference type="Proteomes" id="UP000177354"/>
    </source>
</evidence>
<feature type="transmembrane region" description="Helical" evidence="2">
    <location>
        <begin position="87"/>
        <end position="105"/>
    </location>
</feature>
<accession>A0A1F5Z6X8</accession>
<reference evidence="3 4" key="1">
    <citation type="journal article" date="2016" name="Nat. Commun.">
        <title>Thousands of microbial genomes shed light on interconnected biogeochemical processes in an aquifer system.</title>
        <authorList>
            <person name="Anantharaman K."/>
            <person name="Brown C.T."/>
            <person name="Hug L.A."/>
            <person name="Sharon I."/>
            <person name="Castelle C.J."/>
            <person name="Probst A.J."/>
            <person name="Thomas B.C."/>
            <person name="Singh A."/>
            <person name="Wilkins M.J."/>
            <person name="Karaoz U."/>
            <person name="Brodie E.L."/>
            <person name="Williams K.H."/>
            <person name="Hubbard S.S."/>
            <person name="Banfield J.F."/>
        </authorList>
    </citation>
    <scope>NUCLEOTIDE SEQUENCE [LARGE SCALE GENOMIC DNA]</scope>
</reference>
<feature type="transmembrane region" description="Helical" evidence="2">
    <location>
        <begin position="333"/>
        <end position="351"/>
    </location>
</feature>
<gene>
    <name evidence="3" type="ORF">A2777_02330</name>
</gene>
<keyword evidence="2" id="KW-0472">Membrane</keyword>
<evidence type="ECO:0008006" key="5">
    <source>
        <dbReference type="Google" id="ProtNLM"/>
    </source>
</evidence>
<feature type="transmembrane region" description="Helical" evidence="2">
    <location>
        <begin position="489"/>
        <end position="510"/>
    </location>
</feature>
<proteinExistence type="predicted"/>
<sequence length="532" mass="59794">MKIFLGYLILFLFSVLILTLSIRGVPGNPAENTLADPRWGEEGPLELSPERGRFALLMSIVEKGSFYFSLPLARFVTPDLGFKDGKYVSLFTPGLSVISIPGYLIGKYFRVSQLGTYAVVGFFSIANALLISFIAVKLKTGILPAVLSSLVFLFATPAFPYAVSYYQHHLSAFLILMSVYLLLSHKGVLPLFFIFLLFGLAIAVDLPNAFLMLPIILYSLRRVIFLQKTGGRTLLNIKIHGLFSSVAFILPVFLLLLFNYHSYGNYWTLSGTVSSVKAIDEKGNPASPESAKNEDSIKLSDPDRQEKSAFNFFQSRNMPKGFNVLLFSADRGLIVYSPVMLFALYGIWQLYKQNSSFLSPLISVIGITFLLYSMWGDPWGGWAFGSRYLIPAFALLSVFIALTLQSIKRQSLFLLLFLMITAYSLAVNTLGALTSNRNPPLPEILSLEKQTGKQEKYTFERNWDMIQTGLSKSFVYQTYLKGVISAYDYYRLITSVLIIFYAGLLFLYRLQNFRESAGFRKLYPGGKNRNLL</sequence>
<organism evidence="3 4">
    <name type="scientific">Candidatus Gottesmanbacteria bacterium RIFCSPHIGHO2_01_FULL_40_15</name>
    <dbReference type="NCBI Taxonomy" id="1798376"/>
    <lineage>
        <taxon>Bacteria</taxon>
        <taxon>Candidatus Gottesmaniibacteriota</taxon>
    </lineage>
</organism>
<evidence type="ECO:0000256" key="2">
    <source>
        <dbReference type="SAM" id="Phobius"/>
    </source>
</evidence>
<feature type="transmembrane region" description="Helical" evidence="2">
    <location>
        <begin position="412"/>
        <end position="433"/>
    </location>
</feature>
<feature type="compositionally biased region" description="Basic and acidic residues" evidence="1">
    <location>
        <begin position="291"/>
        <end position="303"/>
    </location>
</feature>
<feature type="transmembrane region" description="Helical" evidence="2">
    <location>
        <begin position="117"/>
        <end position="136"/>
    </location>
</feature>
<feature type="region of interest" description="Disordered" evidence="1">
    <location>
        <begin position="283"/>
        <end position="303"/>
    </location>
</feature>
<feature type="transmembrane region" description="Helical" evidence="2">
    <location>
        <begin position="194"/>
        <end position="220"/>
    </location>
</feature>